<dbReference type="RefSeq" id="WP_201083936.1">
    <property type="nucleotide sequence ID" value="NZ_CP067425.2"/>
</dbReference>
<dbReference type="EMBL" id="CP067425">
    <property type="protein sequence ID" value="QQP94039.1"/>
    <property type="molecule type" value="Genomic_DNA"/>
</dbReference>
<evidence type="ECO:0000313" key="1">
    <source>
        <dbReference type="EMBL" id="QQP94039.1"/>
    </source>
</evidence>
<evidence type="ECO:0000313" key="2">
    <source>
        <dbReference type="Proteomes" id="UP000595197"/>
    </source>
</evidence>
<name>A0ABX7BLH0_9PROT</name>
<reference evidence="1" key="1">
    <citation type="submission" date="2021-02" db="EMBL/GenBank/DDBJ databases">
        <title>Skermanella TT6 skin isolate.</title>
        <authorList>
            <person name="Lee K."/>
            <person name="Ganzorig M."/>
        </authorList>
    </citation>
    <scope>NUCLEOTIDE SEQUENCE</scope>
    <source>
        <strain evidence="1">TT6</strain>
    </source>
</reference>
<proteinExistence type="predicted"/>
<keyword evidence="2" id="KW-1185">Reference proteome</keyword>
<organism evidence="1 2">
    <name type="scientific">Skermanella cutis</name>
    <dbReference type="NCBI Taxonomy" id="2775420"/>
    <lineage>
        <taxon>Bacteria</taxon>
        <taxon>Pseudomonadati</taxon>
        <taxon>Pseudomonadota</taxon>
        <taxon>Alphaproteobacteria</taxon>
        <taxon>Rhodospirillales</taxon>
        <taxon>Azospirillaceae</taxon>
        <taxon>Skermanella</taxon>
    </lineage>
</organism>
<sequence length="156" mass="17459">MKAKGIENQVIDVTVQLGYERWSTRLTKMDLLRAIEDFEHGPKPRRRKDRLRPFSHEGVVLASFRLLLATATDDARGICVAAAWMAFRRPGELHYDYPITRLLGNLLSEDGAARLVIVADECATLQSFSFQAAPQGTLDAELDLTPRTTIAHSTVH</sequence>
<gene>
    <name evidence="1" type="ORF">IGS68_35095</name>
</gene>
<geneLocation type="plasmid" evidence="1 2">
    <name>pTT6-5</name>
</geneLocation>
<protein>
    <submittedName>
        <fullName evidence="1">Uncharacterized protein</fullName>
    </submittedName>
</protein>
<accession>A0ABX7BLH0</accession>
<keyword evidence="1" id="KW-0614">Plasmid</keyword>
<dbReference type="Proteomes" id="UP000595197">
    <property type="component" value="Plasmid pTT6-5"/>
</dbReference>